<dbReference type="NCBIfam" id="TIGR03882">
    <property type="entry name" value="cyclo_dehyd_2"/>
    <property type="match status" value="1"/>
</dbReference>
<evidence type="ECO:0000313" key="3">
    <source>
        <dbReference type="Proteomes" id="UP000000235"/>
    </source>
</evidence>
<dbReference type="PROSITE" id="PS51664">
    <property type="entry name" value="YCAO"/>
    <property type="match status" value="1"/>
</dbReference>
<accession>A4X7N3</accession>
<dbReference type="InterPro" id="IPR003776">
    <property type="entry name" value="YcaO-like_dom"/>
</dbReference>
<protein>
    <recommendedName>
        <fullName evidence="1">YcaO domain-containing protein</fullName>
    </recommendedName>
</protein>
<dbReference type="AlphaFoldDB" id="A4X7N3"/>
<dbReference type="EMBL" id="CP000667">
    <property type="protein sequence ID" value="ABP54883.1"/>
    <property type="molecule type" value="Genomic_DNA"/>
</dbReference>
<dbReference type="Proteomes" id="UP000000235">
    <property type="component" value="Chromosome"/>
</dbReference>
<sequence>MSTAYDTVAQTRPRVRHDVLFTRTEDGVLFHNATSGFRLSSTTAYRLASLLIPHLNGRHQVADICARLPAGQRAMIGELVSTLYARGFARDVPEAEVDPTTILGPAVAAHFATQVAYLDHYTDRAAQRFATFRNTSVAVLGAGPVATACATGLLRNGAATVAVSPAVVPRLTPELAEPNAAGCAATTVPLPDARTEVGWSALATAEIVIVAGGDDAPRDTLRLLAAGIPPGRLLLPAWVAGGRMLVGPVQGVGRTGCWCCVMLRLADNDETGGAGRVWQAAALPSGAAPAAVEPDGPLAAMIGNLLAYEVFRLTTGALPAETDGSVIVQHLASLDVLTEQLLPHPRCTFCRPAPPEPAWITGGLDDPPVGADPAAGPAAGAQDALAQLEAHQPLLQPHLGVFRRYDDERWDQTPIKVGAVEFTDGSGQRRTVAAFDVHHVAAARLRALRIAAVVNTSSVATGIPTPHDRPRLDATRLGLASGWDDAAPDTWATARSLFTREVVAVPVSVLEPFGAANRRHGVEPTSAGGGAGGDLTEAVRAGLASALAGQRLRQVVFGQETVQKIRFNTIGATTPELLFLTRSTANLGVTMELLDLGGQRDTGVAVLLARSFDPGRGQWTYALTADPDWTAAAVAALRDVLGQAQLRAQDPEVVPDTGDPVLVDFDAGTVPVHEEVDAGGVSHRWADVLQRLPGLGCDVLVAPVGGADLAAGGLVAVKVLLAARGDR</sequence>
<evidence type="ECO:0000313" key="2">
    <source>
        <dbReference type="EMBL" id="ABP54883.1"/>
    </source>
</evidence>
<dbReference type="InterPro" id="IPR036291">
    <property type="entry name" value="NAD(P)-bd_dom_sf"/>
</dbReference>
<gene>
    <name evidence="2" type="ordered locus">Strop_2436</name>
</gene>
<reference evidence="3" key="1">
    <citation type="journal article" date="2007" name="Proc. Natl. Acad. Sci. U.S.A.">
        <title>Genome sequencing reveals complex secondary metabolome in the marine actinomycete Salinispora tropica.</title>
        <authorList>
            <person name="Udwary D.W."/>
            <person name="Zeigler L."/>
            <person name="Asolkar R.N."/>
            <person name="Singan V."/>
            <person name="Lapidus A."/>
            <person name="Fenical W."/>
            <person name="Jensen P.R."/>
            <person name="Moore B.S."/>
        </authorList>
    </citation>
    <scope>NUCLEOTIDE SEQUENCE [LARGE SCALE GENOMIC DNA]</scope>
    <source>
        <strain evidence="3">ATCC BAA-916 / DSM 44818 / CNB-440</strain>
    </source>
</reference>
<dbReference type="PATRIC" id="fig|369723.5.peg.2508"/>
<dbReference type="Gene3D" id="3.40.50.720">
    <property type="entry name" value="NAD(P)-binding Rossmann-like Domain"/>
    <property type="match status" value="1"/>
</dbReference>
<organism evidence="2 3">
    <name type="scientific">Salinispora tropica (strain ATCC BAA-916 / DSM 44818 / JCM 13857 / NBRC 105044 / CNB-440)</name>
    <dbReference type="NCBI Taxonomy" id="369723"/>
    <lineage>
        <taxon>Bacteria</taxon>
        <taxon>Bacillati</taxon>
        <taxon>Actinomycetota</taxon>
        <taxon>Actinomycetes</taxon>
        <taxon>Micromonosporales</taxon>
        <taxon>Micromonosporaceae</taxon>
        <taxon>Salinispora</taxon>
    </lineage>
</organism>
<dbReference type="KEGG" id="stp:Strop_2436"/>
<name>A4X7N3_SALTO</name>
<dbReference type="RefSeq" id="WP_012013664.1">
    <property type="nucleotide sequence ID" value="NC_009380.1"/>
</dbReference>
<feature type="domain" description="YcaO" evidence="1">
    <location>
        <begin position="434"/>
        <end position="727"/>
    </location>
</feature>
<dbReference type="InterPro" id="IPR022291">
    <property type="entry name" value="Bacteriocin_synth_cyclodeHase"/>
</dbReference>
<dbReference type="SUPFAM" id="SSF51735">
    <property type="entry name" value="NAD(P)-binding Rossmann-fold domains"/>
    <property type="match status" value="1"/>
</dbReference>
<keyword evidence="3" id="KW-1185">Reference proteome</keyword>
<proteinExistence type="predicted"/>
<dbReference type="HOGENOM" id="CLU_020532_0_0_11"/>
<dbReference type="eggNOG" id="COG1944">
    <property type="taxonomic scope" value="Bacteria"/>
</dbReference>
<dbReference type="STRING" id="369723.Strop_2436"/>
<evidence type="ECO:0000259" key="1">
    <source>
        <dbReference type="PROSITE" id="PS51664"/>
    </source>
</evidence>